<protein>
    <recommendedName>
        <fullName evidence="3">SHSP domain-containing protein</fullName>
    </recommendedName>
</protein>
<evidence type="ECO:0000256" key="2">
    <source>
        <dbReference type="RuleBase" id="RU003616"/>
    </source>
</evidence>
<dbReference type="CDD" id="cd06464">
    <property type="entry name" value="ACD_sHsps-like"/>
    <property type="match status" value="1"/>
</dbReference>
<accession>A0A0A6VG98</accession>
<dbReference type="EMBL" id="JRUN01000018">
    <property type="protein sequence ID" value="KHD85649.1"/>
    <property type="molecule type" value="Genomic_DNA"/>
</dbReference>
<sequence length="158" mass="18528">MNGLTNGSGQNPFEEFMRSMDHFFQEKPVKGFLQSIDELFASAFPFESFPVEIDETDEHFVVAAKIPNVKKDQIEIDIFQQYITITVMYKATEKEENTENHSVFQKNGFKRLSRTISLPQPFDEQKVRAHYDKGVLKITVQKDKKENYKLNKKSEMFF</sequence>
<feature type="domain" description="SHSP" evidence="3">
    <location>
        <begin position="42"/>
        <end position="158"/>
    </location>
</feature>
<dbReference type="PANTHER" id="PTHR11527">
    <property type="entry name" value="HEAT-SHOCK PROTEIN 20 FAMILY MEMBER"/>
    <property type="match status" value="1"/>
</dbReference>
<evidence type="ECO:0000256" key="1">
    <source>
        <dbReference type="PROSITE-ProRule" id="PRU00285"/>
    </source>
</evidence>
<evidence type="ECO:0000313" key="5">
    <source>
        <dbReference type="Proteomes" id="UP000030588"/>
    </source>
</evidence>
<dbReference type="InterPro" id="IPR031107">
    <property type="entry name" value="Small_HSP"/>
</dbReference>
<dbReference type="SUPFAM" id="SSF49764">
    <property type="entry name" value="HSP20-like chaperones"/>
    <property type="match status" value="1"/>
</dbReference>
<proteinExistence type="inferred from homology"/>
<dbReference type="RefSeq" id="WP_035354130.1">
    <property type="nucleotide sequence ID" value="NZ_JRUN01000018.1"/>
</dbReference>
<gene>
    <name evidence="4" type="ORF">NG54_07690</name>
</gene>
<evidence type="ECO:0000313" key="4">
    <source>
        <dbReference type="EMBL" id="KHD85649.1"/>
    </source>
</evidence>
<dbReference type="PROSITE" id="PS01031">
    <property type="entry name" value="SHSP"/>
    <property type="match status" value="1"/>
</dbReference>
<evidence type="ECO:0000259" key="3">
    <source>
        <dbReference type="PROSITE" id="PS01031"/>
    </source>
</evidence>
<comment type="similarity">
    <text evidence="1 2">Belongs to the small heat shock protein (HSP20) family.</text>
</comment>
<dbReference type="OrthoDB" id="1806521at2"/>
<dbReference type="Gene3D" id="2.60.40.790">
    <property type="match status" value="1"/>
</dbReference>
<dbReference type="Pfam" id="PF00011">
    <property type="entry name" value="HSP20"/>
    <property type="match status" value="1"/>
</dbReference>
<dbReference type="InterPro" id="IPR002068">
    <property type="entry name" value="A-crystallin/Hsp20_dom"/>
</dbReference>
<reference evidence="4 5" key="1">
    <citation type="submission" date="2014-10" db="EMBL/GenBank/DDBJ databases">
        <title>Draft genome of phytase producing Bacillus ginsengihumi strain M2.11.</title>
        <authorList>
            <person name="Toymentseva A."/>
            <person name="Boulygina E.A."/>
            <person name="Kazakov S.V."/>
            <person name="Kayumov I."/>
            <person name="Suleimanova A.D."/>
            <person name="Mardanova A.M."/>
            <person name="Maria S.N."/>
            <person name="Sergey M.Y."/>
            <person name="Sharipova M.R."/>
        </authorList>
    </citation>
    <scope>NUCLEOTIDE SEQUENCE [LARGE SCALE GENOMIC DNA]</scope>
    <source>
        <strain evidence="4 5">M2.11</strain>
    </source>
</reference>
<dbReference type="STRING" id="363870.NG54_07690"/>
<dbReference type="AlphaFoldDB" id="A0A0A6VG98"/>
<organism evidence="4 5">
    <name type="scientific">Heyndrickxia ginsengihumi</name>
    <dbReference type="NCBI Taxonomy" id="363870"/>
    <lineage>
        <taxon>Bacteria</taxon>
        <taxon>Bacillati</taxon>
        <taxon>Bacillota</taxon>
        <taxon>Bacilli</taxon>
        <taxon>Bacillales</taxon>
        <taxon>Bacillaceae</taxon>
        <taxon>Heyndrickxia</taxon>
    </lineage>
</organism>
<dbReference type="Proteomes" id="UP000030588">
    <property type="component" value="Unassembled WGS sequence"/>
</dbReference>
<name>A0A0A6VG98_9BACI</name>
<dbReference type="InterPro" id="IPR008978">
    <property type="entry name" value="HSP20-like_chaperone"/>
</dbReference>
<comment type="caution">
    <text evidence="4">The sequence shown here is derived from an EMBL/GenBank/DDBJ whole genome shotgun (WGS) entry which is preliminary data.</text>
</comment>